<dbReference type="GO" id="GO:0005576">
    <property type="term" value="C:extracellular region"/>
    <property type="evidence" value="ECO:0007669"/>
    <property type="project" value="InterPro"/>
</dbReference>
<dbReference type="PROSITE" id="PS50843">
    <property type="entry name" value="EXPANSIN_CBD"/>
    <property type="match status" value="1"/>
</dbReference>
<feature type="domain" description="Expansin-like CBD" evidence="4">
    <location>
        <begin position="163"/>
        <end position="245"/>
    </location>
</feature>
<dbReference type="PROSITE" id="PS50842">
    <property type="entry name" value="EXPANSIN_EG45"/>
    <property type="match status" value="1"/>
</dbReference>
<evidence type="ECO:0000256" key="2">
    <source>
        <dbReference type="SAM" id="SignalP"/>
    </source>
</evidence>
<accession>A0A834U2C5</accession>
<keyword evidence="6" id="KW-1185">Reference proteome</keyword>
<comment type="similarity">
    <text evidence="1">Belongs to the expansin family.</text>
</comment>
<evidence type="ECO:0000256" key="1">
    <source>
        <dbReference type="RuleBase" id="RU003460"/>
    </source>
</evidence>
<organism evidence="5 6">
    <name type="scientific">Senna tora</name>
    <dbReference type="NCBI Taxonomy" id="362788"/>
    <lineage>
        <taxon>Eukaryota</taxon>
        <taxon>Viridiplantae</taxon>
        <taxon>Streptophyta</taxon>
        <taxon>Embryophyta</taxon>
        <taxon>Tracheophyta</taxon>
        <taxon>Spermatophyta</taxon>
        <taxon>Magnoliopsida</taxon>
        <taxon>eudicotyledons</taxon>
        <taxon>Gunneridae</taxon>
        <taxon>Pentapetalae</taxon>
        <taxon>rosids</taxon>
        <taxon>fabids</taxon>
        <taxon>Fabales</taxon>
        <taxon>Fabaceae</taxon>
        <taxon>Caesalpinioideae</taxon>
        <taxon>Cassia clade</taxon>
        <taxon>Senna</taxon>
    </lineage>
</organism>
<dbReference type="InterPro" id="IPR007112">
    <property type="entry name" value="Expansin/allergen_DPBB_dom"/>
</dbReference>
<dbReference type="Pfam" id="PF03330">
    <property type="entry name" value="DPBB_1"/>
    <property type="match status" value="1"/>
</dbReference>
<dbReference type="AlphaFoldDB" id="A0A834U2C5"/>
<keyword evidence="2" id="KW-0732">Signal</keyword>
<dbReference type="InterPro" id="IPR036749">
    <property type="entry name" value="Expansin_CBD_sf"/>
</dbReference>
<evidence type="ECO:0000259" key="3">
    <source>
        <dbReference type="PROSITE" id="PS50842"/>
    </source>
</evidence>
<dbReference type="InterPro" id="IPR007117">
    <property type="entry name" value="Expansin_CBD"/>
</dbReference>
<dbReference type="InterPro" id="IPR009009">
    <property type="entry name" value="RlpA-like_DPBB"/>
</dbReference>
<dbReference type="SUPFAM" id="SSF49590">
    <property type="entry name" value="PHL pollen allergen"/>
    <property type="match status" value="1"/>
</dbReference>
<feature type="chain" id="PRO_5032519594" evidence="2">
    <location>
        <begin position="25"/>
        <end position="250"/>
    </location>
</feature>
<sequence length="250" mass="27772">MEFHSKHLVGLLCVMVLLPLLCTSQDFTSSRATYYGSPDCYGNPRGACGFGEYGRTVNDGSVAGVSALWKNGSGCGGCYQVRCKNPQYCDEYGSYVVVTDYGEGDRTDFVMSPRAYSRLGRNPDASAELFKYGVVDVEYRRVPCRYAGYNVLLKVHEHSKYPDYLAVVILYVGGRYDVASVEMWVEDCKQWTPLRRAFGAVFDVANPPRGQINVRFLVSSGAGTYWVQPKNAIPSDWEAGVAYDSEVQLD</sequence>
<evidence type="ECO:0000313" key="6">
    <source>
        <dbReference type="Proteomes" id="UP000634136"/>
    </source>
</evidence>
<name>A0A834U2C5_9FABA</name>
<comment type="caution">
    <text evidence="5">The sequence shown here is derived from an EMBL/GenBank/DDBJ whole genome shotgun (WGS) entry which is preliminary data.</text>
</comment>
<gene>
    <name evidence="5" type="ORF">G2W53_019643</name>
</gene>
<dbReference type="PANTHER" id="PTHR31692">
    <property type="entry name" value="EXPANSIN-B3"/>
    <property type="match status" value="1"/>
</dbReference>
<dbReference type="CDD" id="cd22277">
    <property type="entry name" value="DPBB_EXLB_N"/>
    <property type="match status" value="1"/>
</dbReference>
<dbReference type="Pfam" id="PF01357">
    <property type="entry name" value="Expansin_C"/>
    <property type="match status" value="1"/>
</dbReference>
<evidence type="ECO:0000259" key="4">
    <source>
        <dbReference type="PROSITE" id="PS50843"/>
    </source>
</evidence>
<feature type="signal peptide" evidence="2">
    <location>
        <begin position="1"/>
        <end position="24"/>
    </location>
</feature>
<reference evidence="5" key="1">
    <citation type="submission" date="2020-09" db="EMBL/GenBank/DDBJ databases">
        <title>Genome-Enabled Discovery of Anthraquinone Biosynthesis in Senna tora.</title>
        <authorList>
            <person name="Kang S.-H."/>
            <person name="Pandey R.P."/>
            <person name="Lee C.-M."/>
            <person name="Sim J.-S."/>
            <person name="Jeong J.-T."/>
            <person name="Choi B.-S."/>
            <person name="Jung M."/>
            <person name="Ginzburg D."/>
            <person name="Zhao K."/>
            <person name="Won S.Y."/>
            <person name="Oh T.-J."/>
            <person name="Yu Y."/>
            <person name="Kim N.-H."/>
            <person name="Lee O.R."/>
            <person name="Lee T.-H."/>
            <person name="Bashyal P."/>
            <person name="Kim T.-S."/>
            <person name="Lee W.-H."/>
            <person name="Kawkins C."/>
            <person name="Kim C.-K."/>
            <person name="Kim J.S."/>
            <person name="Ahn B.O."/>
            <person name="Rhee S.Y."/>
            <person name="Sohng J.K."/>
        </authorList>
    </citation>
    <scope>NUCLEOTIDE SEQUENCE</scope>
    <source>
        <tissue evidence="5">Leaf</tissue>
    </source>
</reference>
<protein>
    <submittedName>
        <fullName evidence="5">Expansin-like B1</fullName>
    </submittedName>
</protein>
<dbReference type="Gene3D" id="2.60.40.760">
    <property type="entry name" value="Expansin, cellulose-binding-like domain"/>
    <property type="match status" value="1"/>
</dbReference>
<evidence type="ECO:0000313" key="5">
    <source>
        <dbReference type="EMBL" id="KAF7828479.1"/>
    </source>
</evidence>
<dbReference type="SUPFAM" id="SSF50685">
    <property type="entry name" value="Barwin-like endoglucanases"/>
    <property type="match status" value="1"/>
</dbReference>
<dbReference type="InterPro" id="IPR007118">
    <property type="entry name" value="Expan_Lol_pI"/>
</dbReference>
<dbReference type="GO" id="GO:0009653">
    <property type="term" value="P:anatomical structure morphogenesis"/>
    <property type="evidence" value="ECO:0007669"/>
    <property type="project" value="UniProtKB-ARBA"/>
</dbReference>
<dbReference type="EMBL" id="JAAIUW010000006">
    <property type="protein sequence ID" value="KAF7828479.1"/>
    <property type="molecule type" value="Genomic_DNA"/>
</dbReference>
<feature type="domain" description="Expansin-like EG45" evidence="3">
    <location>
        <begin position="45"/>
        <end position="149"/>
    </location>
</feature>
<dbReference type="PANTHER" id="PTHR31692:SF2">
    <property type="entry name" value="EXPANSIN-LIKE B1"/>
    <property type="match status" value="1"/>
</dbReference>
<dbReference type="PRINTS" id="PR01225">
    <property type="entry name" value="EXPANSNFAMLY"/>
</dbReference>
<proteinExistence type="inferred from homology"/>
<dbReference type="Proteomes" id="UP000634136">
    <property type="component" value="Unassembled WGS sequence"/>
</dbReference>
<dbReference type="InterPro" id="IPR036908">
    <property type="entry name" value="RlpA-like_sf"/>
</dbReference>
<dbReference type="Gene3D" id="2.40.40.10">
    <property type="entry name" value="RlpA-like domain"/>
    <property type="match status" value="1"/>
</dbReference>
<dbReference type="OrthoDB" id="5823761at2759"/>